<evidence type="ECO:0000259" key="2">
    <source>
        <dbReference type="Pfam" id="PF13088"/>
    </source>
</evidence>
<name>A0AAD5RNL4_9PEZI</name>
<dbReference type="Pfam" id="PF13088">
    <property type="entry name" value="BNR_2"/>
    <property type="match status" value="1"/>
</dbReference>
<gene>
    <name evidence="3" type="ORF">MKZ38_003842</name>
</gene>
<feature type="chain" id="PRO_5041908189" description="Sialidase domain-containing protein" evidence="1">
    <location>
        <begin position="24"/>
        <end position="380"/>
    </location>
</feature>
<dbReference type="Proteomes" id="UP001201980">
    <property type="component" value="Unassembled WGS sequence"/>
</dbReference>
<accession>A0AAD5RNL4</accession>
<evidence type="ECO:0000256" key="1">
    <source>
        <dbReference type="SAM" id="SignalP"/>
    </source>
</evidence>
<dbReference type="InterPro" id="IPR036278">
    <property type="entry name" value="Sialidase_sf"/>
</dbReference>
<dbReference type="AlphaFoldDB" id="A0AAD5RNL4"/>
<protein>
    <recommendedName>
        <fullName evidence="2">Sialidase domain-containing protein</fullName>
    </recommendedName>
</protein>
<feature type="signal peptide" evidence="1">
    <location>
        <begin position="1"/>
        <end position="23"/>
    </location>
</feature>
<keyword evidence="4" id="KW-1185">Reference proteome</keyword>
<organism evidence="3 4">
    <name type="scientific">Zalerion maritima</name>
    <dbReference type="NCBI Taxonomy" id="339359"/>
    <lineage>
        <taxon>Eukaryota</taxon>
        <taxon>Fungi</taxon>
        <taxon>Dikarya</taxon>
        <taxon>Ascomycota</taxon>
        <taxon>Pezizomycotina</taxon>
        <taxon>Sordariomycetes</taxon>
        <taxon>Lulworthiomycetidae</taxon>
        <taxon>Lulworthiales</taxon>
        <taxon>Lulworthiaceae</taxon>
        <taxon>Zalerion</taxon>
    </lineage>
</organism>
<feature type="domain" description="Sialidase" evidence="2">
    <location>
        <begin position="69"/>
        <end position="276"/>
    </location>
</feature>
<evidence type="ECO:0000313" key="4">
    <source>
        <dbReference type="Proteomes" id="UP001201980"/>
    </source>
</evidence>
<dbReference type="PANTHER" id="PTHR38792:SF3">
    <property type="entry name" value="BNR_ASP-BOX REPEAT DOMAIN PROTEIN (AFU_ORTHOLOGUE AFUA_7G06430)-RELATED"/>
    <property type="match status" value="1"/>
</dbReference>
<dbReference type="SUPFAM" id="SSF50939">
    <property type="entry name" value="Sialidases"/>
    <property type="match status" value="1"/>
</dbReference>
<keyword evidence="1" id="KW-0732">Signal</keyword>
<comment type="caution">
    <text evidence="3">The sequence shown here is derived from an EMBL/GenBank/DDBJ whole genome shotgun (WGS) entry which is preliminary data.</text>
</comment>
<sequence length="380" mass="39580">MFRAHPFLLLFTLVGTLTFPASGHVIHPHSPIRRAAGTVPALSGSAADITSSAGGTYPRALLLPDGAAILAAYARASPSDALDQQIALARSTDSGSTWTDVGTASTREKATSDLDNPFLLRLSSGRLLLAFRNHDKSPDGGGYAWYRITICYSDDSGESWSFLSTPAELAAAADGGAVGLWEPFLRLASDGTTVQLYYSKENGASDQDSILVTSADGGSTWSSERTISGGASVTARDGMLGVASVSGTTLMAVFETTATGRFTIMSVTSTDDGATWGDRKTVYTPAGTDNNAGAPQIINVGGTLVVSFMTDEDTQEHSWISGAASKLVTSGDGGETWGNKLQVFEPQANWPGMLSLEDGASFLYLSDHSGAKAQKVVLGS</sequence>
<evidence type="ECO:0000313" key="3">
    <source>
        <dbReference type="EMBL" id="KAJ2898551.1"/>
    </source>
</evidence>
<dbReference type="EMBL" id="JAKWBI020000226">
    <property type="protein sequence ID" value="KAJ2898551.1"/>
    <property type="molecule type" value="Genomic_DNA"/>
</dbReference>
<reference evidence="3" key="1">
    <citation type="submission" date="2022-07" db="EMBL/GenBank/DDBJ databases">
        <title>Draft genome sequence of Zalerion maritima ATCC 34329, a (micro)plastics degrading marine fungus.</title>
        <authorList>
            <person name="Paco A."/>
            <person name="Goncalves M.F.M."/>
            <person name="Rocha-Santos T.A.P."/>
            <person name="Alves A."/>
        </authorList>
    </citation>
    <scope>NUCLEOTIDE SEQUENCE</scope>
    <source>
        <strain evidence="3">ATCC 34329</strain>
    </source>
</reference>
<proteinExistence type="predicted"/>
<dbReference type="CDD" id="cd15482">
    <property type="entry name" value="Sialidase_non-viral"/>
    <property type="match status" value="1"/>
</dbReference>
<dbReference type="InterPro" id="IPR011040">
    <property type="entry name" value="Sialidase"/>
</dbReference>
<dbReference type="PANTHER" id="PTHR38792">
    <property type="entry name" value="BNR/ASP-BOX REPEAT DOMAIN PROTEIN (AFU_ORTHOLOGUE AFUA_7G06430)-RELATED"/>
    <property type="match status" value="1"/>
</dbReference>
<dbReference type="Gene3D" id="2.120.10.10">
    <property type="match status" value="1"/>
</dbReference>